<protein>
    <submittedName>
        <fullName evidence="1">Uncharacterized protein</fullName>
    </submittedName>
</protein>
<dbReference type="AlphaFoldDB" id="A0AAN5CSB0"/>
<evidence type="ECO:0000313" key="2">
    <source>
        <dbReference type="Proteomes" id="UP001328107"/>
    </source>
</evidence>
<feature type="non-terminal residue" evidence="1">
    <location>
        <position position="95"/>
    </location>
</feature>
<feature type="non-terminal residue" evidence="1">
    <location>
        <position position="1"/>
    </location>
</feature>
<proteinExistence type="predicted"/>
<gene>
    <name evidence="1" type="ORF">PMAYCL1PPCAC_19946</name>
</gene>
<dbReference type="Proteomes" id="UP001328107">
    <property type="component" value="Unassembled WGS sequence"/>
</dbReference>
<comment type="caution">
    <text evidence="1">The sequence shown here is derived from an EMBL/GenBank/DDBJ whole genome shotgun (WGS) entry which is preliminary data.</text>
</comment>
<organism evidence="1 2">
    <name type="scientific">Pristionchus mayeri</name>
    <dbReference type="NCBI Taxonomy" id="1317129"/>
    <lineage>
        <taxon>Eukaryota</taxon>
        <taxon>Metazoa</taxon>
        <taxon>Ecdysozoa</taxon>
        <taxon>Nematoda</taxon>
        <taxon>Chromadorea</taxon>
        <taxon>Rhabditida</taxon>
        <taxon>Rhabditina</taxon>
        <taxon>Diplogasteromorpha</taxon>
        <taxon>Diplogasteroidea</taxon>
        <taxon>Neodiplogasteridae</taxon>
        <taxon>Pristionchus</taxon>
    </lineage>
</organism>
<accession>A0AAN5CSB0</accession>
<reference evidence="2" key="1">
    <citation type="submission" date="2022-10" db="EMBL/GenBank/DDBJ databases">
        <title>Genome assembly of Pristionchus species.</title>
        <authorList>
            <person name="Yoshida K."/>
            <person name="Sommer R.J."/>
        </authorList>
    </citation>
    <scope>NUCLEOTIDE SEQUENCE [LARGE SCALE GENOMIC DNA]</scope>
    <source>
        <strain evidence="2">RS5460</strain>
    </source>
</reference>
<sequence length="95" mass="11141">TFWAHLPTEKNRKVLCALFHLGLRLNKGLGYYSRCRMSTAATTRIMLHLLMKTKLSRKERKPALSLLQKMLDWNRAEENGGRVVLMGIRMIQKHY</sequence>
<dbReference type="EMBL" id="BTRK01000004">
    <property type="protein sequence ID" value="GMR49751.1"/>
    <property type="molecule type" value="Genomic_DNA"/>
</dbReference>
<evidence type="ECO:0000313" key="1">
    <source>
        <dbReference type="EMBL" id="GMR49751.1"/>
    </source>
</evidence>
<name>A0AAN5CSB0_9BILA</name>
<keyword evidence="2" id="KW-1185">Reference proteome</keyword>